<sequence length="82" mass="9874">MTPFKLLERIESHYLDPSRIYKIIRRKYQTSHRHNITYLYAASSSLNRFSHRTMGKVTTKVPKFETPVFGKTTLKLKEDREW</sequence>
<evidence type="ECO:0000313" key="2">
    <source>
        <dbReference type="Proteomes" id="UP000066529"/>
    </source>
</evidence>
<accession>A0A0E3NCB2</accession>
<dbReference type="EMBL" id="CP009501">
    <property type="protein sequence ID" value="AKB12398.1"/>
    <property type="molecule type" value="Genomic_DNA"/>
</dbReference>
<reference evidence="1 2" key="1">
    <citation type="submission" date="2014-07" db="EMBL/GenBank/DDBJ databases">
        <title>Methanogenic archaea and the global carbon cycle.</title>
        <authorList>
            <person name="Henriksen J.R."/>
            <person name="Luke J."/>
            <person name="Reinhart S."/>
            <person name="Benedict M.N."/>
            <person name="Youngblut N.D."/>
            <person name="Metcalf M.E."/>
            <person name="Whitaker R.J."/>
            <person name="Metcalf W.W."/>
        </authorList>
    </citation>
    <scope>NUCLEOTIDE SEQUENCE [LARGE SCALE GENOMIC DNA]</scope>
    <source>
        <strain evidence="2">ATCC 43570 / DSM 1825 / OCM 12 / VKM B-1830 / TM-1</strain>
    </source>
</reference>
<proteinExistence type="predicted"/>
<name>A0A0E3NCB2_METTT</name>
<protein>
    <submittedName>
        <fullName evidence="1">Uncharacterized protein</fullName>
    </submittedName>
</protein>
<dbReference type="HOGENOM" id="CLU_2504920_0_0_2"/>
<evidence type="ECO:0000313" key="1">
    <source>
        <dbReference type="EMBL" id="AKB12398.1"/>
    </source>
</evidence>
<dbReference type="OrthoDB" id="136888at2157"/>
<dbReference type="RefSeq" id="WP_048166568.1">
    <property type="nucleotide sequence ID" value="NZ_CP009501.1"/>
</dbReference>
<dbReference type="KEGG" id="mthr:MSTHT_0640"/>
<dbReference type="GeneID" id="41601338"/>
<dbReference type="AlphaFoldDB" id="A0A0E3NCB2"/>
<organism evidence="1 2">
    <name type="scientific">Methanosarcina thermophila (strain ATCC 43570 / DSM 1825 / OCM 12 / VKM B-1830 / TM-1)</name>
    <dbReference type="NCBI Taxonomy" id="523844"/>
    <lineage>
        <taxon>Archaea</taxon>
        <taxon>Methanobacteriati</taxon>
        <taxon>Methanobacteriota</taxon>
        <taxon>Stenosarchaea group</taxon>
        <taxon>Methanomicrobia</taxon>
        <taxon>Methanosarcinales</taxon>
        <taxon>Methanosarcinaceae</taxon>
        <taxon>Methanosarcina</taxon>
    </lineage>
</organism>
<gene>
    <name evidence="1" type="ORF">MSTHT_0640</name>
</gene>
<dbReference type="Proteomes" id="UP000066529">
    <property type="component" value="Chromosome"/>
</dbReference>
<dbReference type="PATRIC" id="fig|523844.20.peg.816"/>